<proteinExistence type="predicted"/>
<keyword evidence="3" id="KW-1185">Reference proteome</keyword>
<feature type="compositionally biased region" description="Basic and acidic residues" evidence="1">
    <location>
        <begin position="304"/>
        <end position="314"/>
    </location>
</feature>
<protein>
    <submittedName>
        <fullName evidence="2">Uncharacterized protein</fullName>
    </submittedName>
</protein>
<organism evidence="2 3">
    <name type="scientific">Guyanagaster necrorhizus</name>
    <dbReference type="NCBI Taxonomy" id="856835"/>
    <lineage>
        <taxon>Eukaryota</taxon>
        <taxon>Fungi</taxon>
        <taxon>Dikarya</taxon>
        <taxon>Basidiomycota</taxon>
        <taxon>Agaricomycotina</taxon>
        <taxon>Agaricomycetes</taxon>
        <taxon>Agaricomycetidae</taxon>
        <taxon>Agaricales</taxon>
        <taxon>Marasmiineae</taxon>
        <taxon>Physalacriaceae</taxon>
        <taxon>Guyanagaster</taxon>
    </lineage>
</organism>
<feature type="compositionally biased region" description="Polar residues" evidence="1">
    <location>
        <begin position="232"/>
        <end position="247"/>
    </location>
</feature>
<name>A0A9P7VMI2_9AGAR</name>
<feature type="region of interest" description="Disordered" evidence="1">
    <location>
        <begin position="232"/>
        <end position="254"/>
    </location>
</feature>
<dbReference type="AlphaFoldDB" id="A0A9P7VMI2"/>
<dbReference type="RefSeq" id="XP_043037441.1">
    <property type="nucleotide sequence ID" value="XM_043184322.1"/>
</dbReference>
<accession>A0A9P7VMI2</accession>
<dbReference type="Proteomes" id="UP000812287">
    <property type="component" value="Unassembled WGS sequence"/>
</dbReference>
<feature type="region of interest" description="Disordered" evidence="1">
    <location>
        <begin position="110"/>
        <end position="130"/>
    </location>
</feature>
<feature type="region of interest" description="Disordered" evidence="1">
    <location>
        <begin position="304"/>
        <end position="327"/>
    </location>
</feature>
<reference evidence="2" key="1">
    <citation type="submission" date="2020-11" db="EMBL/GenBank/DDBJ databases">
        <title>Adaptations for nitrogen fixation in a non-lichenized fungal sporocarp promotes dispersal by wood-feeding termites.</title>
        <authorList>
            <consortium name="DOE Joint Genome Institute"/>
            <person name="Koch R.A."/>
            <person name="Yoon G."/>
            <person name="Arayal U."/>
            <person name="Lail K."/>
            <person name="Amirebrahimi M."/>
            <person name="Labutti K."/>
            <person name="Lipzen A."/>
            <person name="Riley R."/>
            <person name="Barry K."/>
            <person name="Henrissat B."/>
            <person name="Grigoriev I.V."/>
            <person name="Herr J.R."/>
            <person name="Aime M.C."/>
        </authorList>
    </citation>
    <scope>NUCLEOTIDE SEQUENCE</scope>
    <source>
        <strain evidence="2">MCA 3950</strain>
    </source>
</reference>
<evidence type="ECO:0000313" key="2">
    <source>
        <dbReference type="EMBL" id="KAG7443941.1"/>
    </source>
</evidence>
<feature type="region of interest" description="Disordered" evidence="1">
    <location>
        <begin position="160"/>
        <end position="179"/>
    </location>
</feature>
<dbReference type="EMBL" id="MU250542">
    <property type="protein sequence ID" value="KAG7443941.1"/>
    <property type="molecule type" value="Genomic_DNA"/>
</dbReference>
<evidence type="ECO:0000313" key="3">
    <source>
        <dbReference type="Proteomes" id="UP000812287"/>
    </source>
</evidence>
<gene>
    <name evidence="2" type="ORF">BT62DRAFT_921589</name>
</gene>
<evidence type="ECO:0000256" key="1">
    <source>
        <dbReference type="SAM" id="MobiDB-lite"/>
    </source>
</evidence>
<comment type="caution">
    <text evidence="2">The sequence shown here is derived from an EMBL/GenBank/DDBJ whole genome shotgun (WGS) entry which is preliminary data.</text>
</comment>
<dbReference type="GeneID" id="66106619"/>
<sequence length="327" mass="36966">MSSLTSLSMTSLSLPEPPSSLRLELYPKPDLVIWMKEIFRKRRNPNDPSTLLKHLADVMICDHEDEDLSNDFFEEWPSSDSSTLLMSLVLETMSGTSFMRLQDLQKAAPDMSLPKKAQASQPPVQSPQPPVISMIQGSLTSWQVRKRESLISSSERTMRDTIPYSTDSDSEKNKQQSGAQLHWSIIDSIKAERETFTMKKKKIYFQKSPLIKPKESESWTHHLTQMTALKSLKSDQSGDPTTKTTSGLLIGGPMPRYTLQMKPETSMMIMSHHLQPMKKAPGVEALSPQMPALYSAVREWREKESGEEVMKPEELGLPDLTNSLLLE</sequence>